<accession>A0AAV2GPM6</accession>
<dbReference type="Proteomes" id="UP001497516">
    <property type="component" value="Chromosome 9"/>
</dbReference>
<dbReference type="EMBL" id="OZ034822">
    <property type="protein sequence ID" value="CAL1412713.1"/>
    <property type="molecule type" value="Genomic_DNA"/>
</dbReference>
<reference evidence="2 3" key="1">
    <citation type="submission" date="2024-04" db="EMBL/GenBank/DDBJ databases">
        <authorList>
            <person name="Fracassetti M."/>
        </authorList>
    </citation>
    <scope>NUCLEOTIDE SEQUENCE [LARGE SCALE GENOMIC DNA]</scope>
</reference>
<keyword evidence="3" id="KW-1185">Reference proteome</keyword>
<evidence type="ECO:0000313" key="3">
    <source>
        <dbReference type="Proteomes" id="UP001497516"/>
    </source>
</evidence>
<evidence type="ECO:0000313" key="2">
    <source>
        <dbReference type="EMBL" id="CAL1412713.1"/>
    </source>
</evidence>
<protein>
    <submittedName>
        <fullName evidence="2">Uncharacterized protein</fullName>
    </submittedName>
</protein>
<feature type="region of interest" description="Disordered" evidence="1">
    <location>
        <begin position="1"/>
        <end position="118"/>
    </location>
</feature>
<evidence type="ECO:0000256" key="1">
    <source>
        <dbReference type="SAM" id="MobiDB-lite"/>
    </source>
</evidence>
<organism evidence="2 3">
    <name type="scientific">Linum trigynum</name>
    <dbReference type="NCBI Taxonomy" id="586398"/>
    <lineage>
        <taxon>Eukaryota</taxon>
        <taxon>Viridiplantae</taxon>
        <taxon>Streptophyta</taxon>
        <taxon>Embryophyta</taxon>
        <taxon>Tracheophyta</taxon>
        <taxon>Spermatophyta</taxon>
        <taxon>Magnoliopsida</taxon>
        <taxon>eudicotyledons</taxon>
        <taxon>Gunneridae</taxon>
        <taxon>Pentapetalae</taxon>
        <taxon>rosids</taxon>
        <taxon>fabids</taxon>
        <taxon>Malpighiales</taxon>
        <taxon>Linaceae</taxon>
        <taxon>Linum</taxon>
    </lineage>
</organism>
<gene>
    <name evidence="2" type="ORF">LTRI10_LOCUS51987</name>
</gene>
<feature type="compositionally biased region" description="Low complexity" evidence="1">
    <location>
        <begin position="75"/>
        <end position="88"/>
    </location>
</feature>
<proteinExistence type="predicted"/>
<sequence length="229" mass="24489">MREESPSRHQPLPSFSSYSRRRPPSSSPSPPTSDPFGGSPPHPRREGRRSSTCAGLLTDPPSPVKLIIASHRRAPAASGRSSASACRAVPRAATTPSPFTAALSDSRHRSPAKACRASSCRVAAPATPRSPVGVDRRVSPPAAQGSAASTCRFVRRNAKVDCRRGPPLLSGRRHLQRRAPLHRLGCHQVAALFTRCLSLGSPDGINQLLHTGPVQIREPYRAHCSSDTK</sequence>
<feature type="compositionally biased region" description="Pro residues" evidence="1">
    <location>
        <begin position="25"/>
        <end position="41"/>
    </location>
</feature>
<name>A0AAV2GPM6_9ROSI</name>
<dbReference type="AlphaFoldDB" id="A0AAV2GPM6"/>